<organism evidence="2 3">
    <name type="scientific">Pristionchus entomophagus</name>
    <dbReference type="NCBI Taxonomy" id="358040"/>
    <lineage>
        <taxon>Eukaryota</taxon>
        <taxon>Metazoa</taxon>
        <taxon>Ecdysozoa</taxon>
        <taxon>Nematoda</taxon>
        <taxon>Chromadorea</taxon>
        <taxon>Rhabditida</taxon>
        <taxon>Rhabditina</taxon>
        <taxon>Diplogasteromorpha</taxon>
        <taxon>Diplogasteroidea</taxon>
        <taxon>Neodiplogasteridae</taxon>
        <taxon>Pristionchus</taxon>
    </lineage>
</organism>
<dbReference type="PROSITE" id="PS50097">
    <property type="entry name" value="BTB"/>
    <property type="match status" value="1"/>
</dbReference>
<evidence type="ECO:0000313" key="3">
    <source>
        <dbReference type="Proteomes" id="UP001432027"/>
    </source>
</evidence>
<dbReference type="InterPro" id="IPR000210">
    <property type="entry name" value="BTB/POZ_dom"/>
</dbReference>
<keyword evidence="3" id="KW-1185">Reference proteome</keyword>
<dbReference type="EMBL" id="BTSX01000005">
    <property type="protein sequence ID" value="GMT01131.1"/>
    <property type="molecule type" value="Genomic_DNA"/>
</dbReference>
<dbReference type="SUPFAM" id="SSF54695">
    <property type="entry name" value="POZ domain"/>
    <property type="match status" value="1"/>
</dbReference>
<feature type="domain" description="BTB" evidence="1">
    <location>
        <begin position="60"/>
        <end position="127"/>
    </location>
</feature>
<dbReference type="PANTHER" id="PTHR22744">
    <property type="entry name" value="HELIX LOOP HELIX PROTEIN 21-RELATED"/>
    <property type="match status" value="1"/>
</dbReference>
<dbReference type="InterPro" id="IPR011333">
    <property type="entry name" value="SKP1/BTB/POZ_sf"/>
</dbReference>
<protein>
    <recommendedName>
        <fullName evidence="1">BTB domain-containing protein</fullName>
    </recommendedName>
</protein>
<feature type="non-terminal residue" evidence="2">
    <location>
        <position position="200"/>
    </location>
</feature>
<name>A0AAV5U3T8_9BILA</name>
<dbReference type="AlphaFoldDB" id="A0AAV5U3T8"/>
<dbReference type="Proteomes" id="UP001432027">
    <property type="component" value="Unassembled WGS sequence"/>
</dbReference>
<evidence type="ECO:0000313" key="2">
    <source>
        <dbReference type="EMBL" id="GMT01131.1"/>
    </source>
</evidence>
<feature type="non-terminal residue" evidence="2">
    <location>
        <position position="1"/>
    </location>
</feature>
<reference evidence="2" key="1">
    <citation type="submission" date="2023-10" db="EMBL/GenBank/DDBJ databases">
        <title>Genome assembly of Pristionchus species.</title>
        <authorList>
            <person name="Yoshida K."/>
            <person name="Sommer R.J."/>
        </authorList>
    </citation>
    <scope>NUCLEOTIDE SEQUENCE</scope>
    <source>
        <strain evidence="2">RS0144</strain>
    </source>
</reference>
<gene>
    <name evidence="2" type="ORF">PENTCL1PPCAC_23305</name>
</gene>
<sequence>FKDEPVTFELLQLGSEFITRSALIPATHMKIEGSQIGLNVHVKLIRTIREDIITFAGGDRNAKVLIHGETILMYVPYLSVWSEFFRHYFASKINASVDEVYPIEECTAAEFRELLDVIYPRCKPISQWNAVSKYVAFLTDRTKHNFSDSELLRMGDKYDLPFLQTIVLECTSADTLQKNVIGKEEYKWYSEELKNAIDSR</sequence>
<evidence type="ECO:0000259" key="1">
    <source>
        <dbReference type="PROSITE" id="PS50097"/>
    </source>
</evidence>
<dbReference type="Gene3D" id="3.30.710.10">
    <property type="entry name" value="Potassium Channel Kv1.1, Chain A"/>
    <property type="match status" value="1"/>
</dbReference>
<comment type="caution">
    <text evidence="2">The sequence shown here is derived from an EMBL/GenBank/DDBJ whole genome shotgun (WGS) entry which is preliminary data.</text>
</comment>
<proteinExistence type="predicted"/>
<accession>A0AAV5U3T8</accession>
<dbReference type="PANTHER" id="PTHR22744:SF14">
    <property type="entry name" value="BTB DOMAIN-CONTAINING PROTEIN-RELATED"/>
    <property type="match status" value="1"/>
</dbReference>
<dbReference type="Pfam" id="PF00651">
    <property type="entry name" value="BTB"/>
    <property type="match status" value="1"/>
</dbReference>